<reference evidence="4 5" key="1">
    <citation type="submission" date="2019-07" db="EMBL/GenBank/DDBJ databases">
        <title>Whole genome shotgun sequence of Cellulomonas soli NBRC 109434.</title>
        <authorList>
            <person name="Hosoyama A."/>
            <person name="Uohara A."/>
            <person name="Ohji S."/>
            <person name="Ichikawa N."/>
        </authorList>
    </citation>
    <scope>NUCLEOTIDE SEQUENCE [LARGE SCALE GENOMIC DNA]</scope>
    <source>
        <strain evidence="4 5">NBRC 109434</strain>
    </source>
</reference>
<dbReference type="Proteomes" id="UP000321798">
    <property type="component" value="Unassembled WGS sequence"/>
</dbReference>
<keyword evidence="5" id="KW-1185">Reference proteome</keyword>
<accession>A0A512PAA1</accession>
<organism evidence="4 5">
    <name type="scientific">Cellulomonas soli</name>
    <dbReference type="NCBI Taxonomy" id="931535"/>
    <lineage>
        <taxon>Bacteria</taxon>
        <taxon>Bacillati</taxon>
        <taxon>Actinomycetota</taxon>
        <taxon>Actinomycetes</taxon>
        <taxon>Micrococcales</taxon>
        <taxon>Cellulomonadaceae</taxon>
        <taxon>Cellulomonas</taxon>
    </lineage>
</organism>
<evidence type="ECO:0000259" key="3">
    <source>
        <dbReference type="PROSITE" id="PS50887"/>
    </source>
</evidence>
<feature type="transmembrane region" description="Helical" evidence="1">
    <location>
        <begin position="41"/>
        <end position="62"/>
    </location>
</feature>
<dbReference type="PROSITE" id="PS50887">
    <property type="entry name" value="GGDEF"/>
    <property type="match status" value="1"/>
</dbReference>
<dbReference type="InterPro" id="IPR050706">
    <property type="entry name" value="Cyclic-di-GMP_PDE-like"/>
</dbReference>
<dbReference type="InterPro" id="IPR000160">
    <property type="entry name" value="GGDEF_dom"/>
</dbReference>
<dbReference type="GO" id="GO:0071111">
    <property type="term" value="F:cyclic-guanylate-specific phosphodiesterase activity"/>
    <property type="evidence" value="ECO:0007669"/>
    <property type="project" value="InterPro"/>
</dbReference>
<dbReference type="Gene3D" id="3.30.70.270">
    <property type="match status" value="1"/>
</dbReference>
<feature type="transmembrane region" description="Helical" evidence="1">
    <location>
        <begin position="170"/>
        <end position="189"/>
    </location>
</feature>
<dbReference type="Pfam" id="PF00563">
    <property type="entry name" value="EAL"/>
    <property type="match status" value="1"/>
</dbReference>
<keyword evidence="1" id="KW-0472">Membrane</keyword>
<feature type="transmembrane region" description="Helical" evidence="1">
    <location>
        <begin position="6"/>
        <end position="29"/>
    </location>
</feature>
<evidence type="ECO:0008006" key="6">
    <source>
        <dbReference type="Google" id="ProtNLM"/>
    </source>
</evidence>
<feature type="domain" description="EAL" evidence="2">
    <location>
        <begin position="494"/>
        <end position="737"/>
    </location>
</feature>
<protein>
    <recommendedName>
        <fullName evidence="6">GGDEF-domain containing protein</fullName>
    </recommendedName>
</protein>
<feature type="transmembrane region" description="Helical" evidence="1">
    <location>
        <begin position="135"/>
        <end position="158"/>
    </location>
</feature>
<dbReference type="SMART" id="SM00267">
    <property type="entry name" value="GGDEF"/>
    <property type="match status" value="1"/>
</dbReference>
<dbReference type="Gene3D" id="3.20.20.450">
    <property type="entry name" value="EAL domain"/>
    <property type="match status" value="1"/>
</dbReference>
<comment type="caution">
    <text evidence="4">The sequence shown here is derived from an EMBL/GenBank/DDBJ whole genome shotgun (WGS) entry which is preliminary data.</text>
</comment>
<gene>
    <name evidence="4" type="ORF">CSO01_08450</name>
</gene>
<sequence>MLDPSLTWVTILQLLGAGVVGGFCASHWLWWRGEQRDVGAFWALSSSAVIATELLLGGLLPMIGPSALVTGVELVRVLLVAAIVLLALPTMRALTDGPTVRPWVLTTTALLALRLTWAVLAVLPSAWTTWLPDVVLLPQVGVATLVAPIAVVVSYLVVAAGSRSMTARGLTLVVGGTISVVALTVGSALPDGAAGPGLLGLWPLPLAGVLEVFALRQMRRAQLHATRQRQMHDVIARLSNTAWFVKEPETLLLRARDAARELLGDPELQGSLRPLSQGRFVAELFSAEGTHRTPEARAFLLDLAQIVSAAAERHALAHRLSRTAFTDALTGLPNRHAVDKHLAEILEQANVERTRVALVYCDVDGFKSVNDKHGHARGDDLLIRVGHFLRAACLDGWFVGRLGGDEFVLVVPRAASDADLLTLARALRQDFAALGPAETLNAQLTVGVAAWDPGDVIDPDGLLRQADTAMLEAKRTASGYRVFDRALRRRVASEHHRRSELEAAVTEGRFKAYFQPVADAITLEVVSVETLARWEHHGRVLLPADWLPLAEDTGLIVPIGLSVLKQARRALDRFQIPVAVNVAARQLAEPDFLEQVSEAWGDAYWEHLTLEITETTILRAGSAVPVLEALRARGARIALDDFGTGYSSLARLARLPVDVLKIDRSFVKEVGTVRGRAVLRTIVELARSHDLDIVAEGVEGVAELTALVELGVPHVQGNMLGRAAATVPVRGPRPRPLVPPSTF</sequence>
<dbReference type="Pfam" id="PF00990">
    <property type="entry name" value="GGDEF"/>
    <property type="match status" value="1"/>
</dbReference>
<proteinExistence type="predicted"/>
<dbReference type="EMBL" id="BKAL01000002">
    <property type="protein sequence ID" value="GEP68130.1"/>
    <property type="molecule type" value="Genomic_DNA"/>
</dbReference>
<feature type="transmembrane region" description="Helical" evidence="1">
    <location>
        <begin position="103"/>
        <end position="123"/>
    </location>
</feature>
<evidence type="ECO:0000259" key="2">
    <source>
        <dbReference type="PROSITE" id="PS50883"/>
    </source>
</evidence>
<dbReference type="InterPro" id="IPR001633">
    <property type="entry name" value="EAL_dom"/>
</dbReference>
<name>A0A512PAA1_9CELL</name>
<feature type="domain" description="GGDEF" evidence="3">
    <location>
        <begin position="354"/>
        <end position="485"/>
    </location>
</feature>
<keyword evidence="1" id="KW-1133">Transmembrane helix</keyword>
<dbReference type="SUPFAM" id="SSF141868">
    <property type="entry name" value="EAL domain-like"/>
    <property type="match status" value="1"/>
</dbReference>
<dbReference type="InterPro" id="IPR035919">
    <property type="entry name" value="EAL_sf"/>
</dbReference>
<dbReference type="AlphaFoldDB" id="A0A512PAA1"/>
<keyword evidence="1" id="KW-0812">Transmembrane</keyword>
<dbReference type="NCBIfam" id="TIGR00254">
    <property type="entry name" value="GGDEF"/>
    <property type="match status" value="1"/>
</dbReference>
<feature type="transmembrane region" description="Helical" evidence="1">
    <location>
        <begin position="74"/>
        <end position="91"/>
    </location>
</feature>
<dbReference type="PANTHER" id="PTHR33121">
    <property type="entry name" value="CYCLIC DI-GMP PHOSPHODIESTERASE PDEF"/>
    <property type="match status" value="1"/>
</dbReference>
<dbReference type="CDD" id="cd01949">
    <property type="entry name" value="GGDEF"/>
    <property type="match status" value="1"/>
</dbReference>
<dbReference type="CDD" id="cd01948">
    <property type="entry name" value="EAL"/>
    <property type="match status" value="1"/>
</dbReference>
<dbReference type="InterPro" id="IPR029787">
    <property type="entry name" value="Nucleotide_cyclase"/>
</dbReference>
<dbReference type="InterPro" id="IPR043128">
    <property type="entry name" value="Rev_trsase/Diguanyl_cyclase"/>
</dbReference>
<dbReference type="SUPFAM" id="SSF55073">
    <property type="entry name" value="Nucleotide cyclase"/>
    <property type="match status" value="1"/>
</dbReference>
<evidence type="ECO:0000313" key="4">
    <source>
        <dbReference type="EMBL" id="GEP68130.1"/>
    </source>
</evidence>
<dbReference type="SMART" id="SM00052">
    <property type="entry name" value="EAL"/>
    <property type="match status" value="1"/>
</dbReference>
<evidence type="ECO:0000313" key="5">
    <source>
        <dbReference type="Proteomes" id="UP000321798"/>
    </source>
</evidence>
<dbReference type="PANTHER" id="PTHR33121:SF79">
    <property type="entry name" value="CYCLIC DI-GMP PHOSPHODIESTERASE PDED-RELATED"/>
    <property type="match status" value="1"/>
</dbReference>
<evidence type="ECO:0000256" key="1">
    <source>
        <dbReference type="SAM" id="Phobius"/>
    </source>
</evidence>
<dbReference type="PROSITE" id="PS50883">
    <property type="entry name" value="EAL"/>
    <property type="match status" value="1"/>
</dbReference>
<dbReference type="RefSeq" id="WP_223203441.1">
    <property type="nucleotide sequence ID" value="NZ_BAABBJ010000015.1"/>
</dbReference>